<name>A0A4Q1C555_9BACT</name>
<sequence length="123" mass="14330">MTPPRLKVLFVCAMNIQRSVTAERLYRDDERLEVRSAGVRHGAKRRVCEADLEWADAVYVMEHDHKLWISMRFEGIALPPIDVLDIPDRFELMADELQRTLRTLLDPRIAHLCNKTPTKGHRP</sequence>
<evidence type="ECO:0000313" key="3">
    <source>
        <dbReference type="Proteomes" id="UP000290218"/>
    </source>
</evidence>
<dbReference type="EMBL" id="SDHX01000002">
    <property type="protein sequence ID" value="RXK53552.1"/>
    <property type="molecule type" value="Genomic_DNA"/>
</dbReference>
<dbReference type="SMART" id="SM00226">
    <property type="entry name" value="LMWPc"/>
    <property type="match status" value="1"/>
</dbReference>
<dbReference type="PIRSF" id="PIRSF029416">
    <property type="entry name" value="UCP029416_PTP"/>
    <property type="match status" value="1"/>
</dbReference>
<dbReference type="SUPFAM" id="SSF52788">
    <property type="entry name" value="Phosphotyrosine protein phosphatases I"/>
    <property type="match status" value="1"/>
</dbReference>
<dbReference type="AlphaFoldDB" id="A0A4Q1C555"/>
<comment type="caution">
    <text evidence="2">The sequence shown here is derived from an EMBL/GenBank/DDBJ whole genome shotgun (WGS) entry which is preliminary data.</text>
</comment>
<dbReference type="OrthoDB" id="7210484at2"/>
<dbReference type="Gene3D" id="3.40.50.2300">
    <property type="match status" value="1"/>
</dbReference>
<gene>
    <name evidence="2" type="ORF">ESB00_17835</name>
</gene>
<accession>A0A4Q1C555</accession>
<keyword evidence="3" id="KW-1185">Reference proteome</keyword>
<proteinExistence type="predicted"/>
<evidence type="ECO:0000259" key="1">
    <source>
        <dbReference type="SMART" id="SM00226"/>
    </source>
</evidence>
<organism evidence="2 3">
    <name type="scientific">Oleiharenicola lentus</name>
    <dbReference type="NCBI Taxonomy" id="2508720"/>
    <lineage>
        <taxon>Bacteria</taxon>
        <taxon>Pseudomonadati</taxon>
        <taxon>Verrucomicrobiota</taxon>
        <taxon>Opitutia</taxon>
        <taxon>Opitutales</taxon>
        <taxon>Opitutaceae</taxon>
        <taxon>Oleiharenicola</taxon>
    </lineage>
</organism>
<evidence type="ECO:0000313" key="2">
    <source>
        <dbReference type="EMBL" id="RXK53552.1"/>
    </source>
</evidence>
<dbReference type="InterPro" id="IPR023485">
    <property type="entry name" value="Ptyr_pPase"/>
</dbReference>
<dbReference type="InterPro" id="IPR036196">
    <property type="entry name" value="Ptyr_pPase_sf"/>
</dbReference>
<dbReference type="Proteomes" id="UP000290218">
    <property type="component" value="Unassembled WGS sequence"/>
</dbReference>
<protein>
    <submittedName>
        <fullName evidence="2">Protein-tyrosine-phosphatase</fullName>
    </submittedName>
</protein>
<feature type="domain" description="Phosphotyrosine protein phosphatase I" evidence="1">
    <location>
        <begin position="6"/>
        <end position="107"/>
    </location>
</feature>
<dbReference type="InterPro" id="IPR016919">
    <property type="entry name" value="UCP029416_PTP"/>
</dbReference>
<reference evidence="2 3" key="1">
    <citation type="submission" date="2019-01" db="EMBL/GenBank/DDBJ databases">
        <title>Lacunisphaera sp. strain TWA-58.</title>
        <authorList>
            <person name="Chen W.-M."/>
        </authorList>
    </citation>
    <scope>NUCLEOTIDE SEQUENCE [LARGE SCALE GENOMIC DNA]</scope>
    <source>
        <strain evidence="2 3">TWA-58</strain>
    </source>
</reference>